<keyword evidence="5" id="KW-1185">Reference proteome</keyword>
<feature type="domain" description="Bifunctional inhibitor/plant lipid transfer protein/seed storage helical" evidence="3">
    <location>
        <begin position="33"/>
        <end position="117"/>
    </location>
</feature>
<reference evidence="4 5" key="1">
    <citation type="submission" date="2021-07" db="EMBL/GenBank/DDBJ databases">
        <title>The Aristolochia fimbriata genome: insights into angiosperm evolution, floral development and chemical biosynthesis.</title>
        <authorList>
            <person name="Jiao Y."/>
        </authorList>
    </citation>
    <scope>NUCLEOTIDE SEQUENCE [LARGE SCALE GENOMIC DNA]</scope>
    <source>
        <strain evidence="4">IBCAS-2021</strain>
        <tissue evidence="4">Leaf</tissue>
    </source>
</reference>
<sequence>MAPLEFRKITLVGMIILLCLWGGAPVTEGAMTCNRVVSALTPCIDFLRFGGEPSSLCCTGLQGLNSAASTTADRQTVCSCIKRAADGVTGLVYENVVSLPSDCGLKVTYQISPSADCSKVQ</sequence>
<feature type="chain" id="PRO_5043619474" description="Non-specific lipid-transfer protein" evidence="2">
    <location>
        <begin position="30"/>
        <end position="121"/>
    </location>
</feature>
<evidence type="ECO:0000256" key="2">
    <source>
        <dbReference type="SAM" id="SignalP"/>
    </source>
</evidence>
<protein>
    <recommendedName>
        <fullName evidence="1">Non-specific lipid-transfer protein</fullName>
    </recommendedName>
</protein>
<keyword evidence="2" id="KW-0732">Signal</keyword>
<comment type="caution">
    <text evidence="4">The sequence shown here is derived from an EMBL/GenBank/DDBJ whole genome shotgun (WGS) entry which is preliminary data.</text>
</comment>
<dbReference type="InterPro" id="IPR016140">
    <property type="entry name" value="Bifunc_inhib/LTP/seed_store"/>
</dbReference>
<dbReference type="GO" id="GO:0008289">
    <property type="term" value="F:lipid binding"/>
    <property type="evidence" value="ECO:0007669"/>
    <property type="project" value="UniProtKB-KW"/>
</dbReference>
<dbReference type="GO" id="GO:0006869">
    <property type="term" value="P:lipid transport"/>
    <property type="evidence" value="ECO:0007669"/>
    <property type="project" value="InterPro"/>
</dbReference>
<name>A0AAV7E713_ARIFI</name>
<comment type="function">
    <text evidence="1">Plant non-specific lipid-transfer proteins transfer phospholipids as well as galactolipids across membranes. May play a role in wax or cutin deposition in the cell walls of expanding epidermal cells and certain secretory tissues.</text>
</comment>
<dbReference type="PANTHER" id="PTHR33076">
    <property type="entry name" value="NON-SPECIFIC LIPID-TRANSFER PROTEIN 2-RELATED"/>
    <property type="match status" value="1"/>
</dbReference>
<dbReference type="InterPro" id="IPR000528">
    <property type="entry name" value="Plant_nsLTP"/>
</dbReference>
<evidence type="ECO:0000259" key="3">
    <source>
        <dbReference type="SMART" id="SM00499"/>
    </source>
</evidence>
<dbReference type="SUPFAM" id="SSF47699">
    <property type="entry name" value="Bifunctional inhibitor/lipid-transfer protein/seed storage 2S albumin"/>
    <property type="match status" value="1"/>
</dbReference>
<dbReference type="CDD" id="cd01960">
    <property type="entry name" value="nsLTP1"/>
    <property type="match status" value="1"/>
</dbReference>
<keyword evidence="1" id="KW-0446">Lipid-binding</keyword>
<dbReference type="PRINTS" id="PR00382">
    <property type="entry name" value="LIPIDTRNSFER"/>
</dbReference>
<organism evidence="4 5">
    <name type="scientific">Aristolochia fimbriata</name>
    <name type="common">White veined hardy Dutchman's pipe vine</name>
    <dbReference type="NCBI Taxonomy" id="158543"/>
    <lineage>
        <taxon>Eukaryota</taxon>
        <taxon>Viridiplantae</taxon>
        <taxon>Streptophyta</taxon>
        <taxon>Embryophyta</taxon>
        <taxon>Tracheophyta</taxon>
        <taxon>Spermatophyta</taxon>
        <taxon>Magnoliopsida</taxon>
        <taxon>Magnoliidae</taxon>
        <taxon>Piperales</taxon>
        <taxon>Aristolochiaceae</taxon>
        <taxon>Aristolochia</taxon>
    </lineage>
</organism>
<feature type="signal peptide" evidence="2">
    <location>
        <begin position="1"/>
        <end position="29"/>
    </location>
</feature>
<gene>
    <name evidence="4" type="ORF">H6P81_014951</name>
</gene>
<proteinExistence type="inferred from homology"/>
<dbReference type="Pfam" id="PF00234">
    <property type="entry name" value="Tryp_alpha_amyl"/>
    <property type="match status" value="1"/>
</dbReference>
<evidence type="ECO:0000313" key="4">
    <source>
        <dbReference type="EMBL" id="KAG9443611.1"/>
    </source>
</evidence>
<comment type="similarity">
    <text evidence="1">Belongs to the plant LTP family.</text>
</comment>
<dbReference type="PROSITE" id="PS00597">
    <property type="entry name" value="PLANT_LTP"/>
    <property type="match status" value="1"/>
</dbReference>
<evidence type="ECO:0000256" key="1">
    <source>
        <dbReference type="RuleBase" id="RU000628"/>
    </source>
</evidence>
<dbReference type="SMART" id="SM00499">
    <property type="entry name" value="AAI"/>
    <property type="match status" value="1"/>
</dbReference>
<dbReference type="EMBL" id="JAINDJ010000006">
    <property type="protein sequence ID" value="KAG9443611.1"/>
    <property type="molecule type" value="Genomic_DNA"/>
</dbReference>
<dbReference type="Gene3D" id="1.10.110.10">
    <property type="entry name" value="Plant lipid-transfer and hydrophobic proteins"/>
    <property type="match status" value="1"/>
</dbReference>
<dbReference type="AlphaFoldDB" id="A0AAV7E713"/>
<dbReference type="Proteomes" id="UP000825729">
    <property type="component" value="Unassembled WGS sequence"/>
</dbReference>
<evidence type="ECO:0000313" key="5">
    <source>
        <dbReference type="Proteomes" id="UP000825729"/>
    </source>
</evidence>
<keyword evidence="1" id="KW-0813">Transport</keyword>
<dbReference type="InterPro" id="IPR036312">
    <property type="entry name" value="Bifun_inhib/LTP/seed_sf"/>
</dbReference>
<accession>A0AAV7E713</accession>